<reference evidence="2" key="1">
    <citation type="submission" date="2018-07" db="EMBL/GenBank/DDBJ databases">
        <authorList>
            <person name="Somerville V."/>
        </authorList>
    </citation>
    <scope>NUCLEOTIDE SEQUENCE</scope>
    <source>
        <strain evidence="2">NWC_2_2</strain>
    </source>
</reference>
<proteinExistence type="inferred from homology"/>
<evidence type="ECO:0000256" key="1">
    <source>
        <dbReference type="HAMAP-Rule" id="MF_00652"/>
    </source>
</evidence>
<evidence type="ECO:0000313" key="2">
    <source>
        <dbReference type="EMBL" id="AZA15362.1"/>
    </source>
</evidence>
<dbReference type="RefSeq" id="WP_138491003.1">
    <property type="nucleotide sequence ID" value="NZ_CP046131.1"/>
</dbReference>
<organism evidence="2">
    <name type="scientific">Lactobacillus delbrueckii subsp. lactis</name>
    <dbReference type="NCBI Taxonomy" id="29397"/>
    <lineage>
        <taxon>Bacteria</taxon>
        <taxon>Bacillati</taxon>
        <taxon>Bacillota</taxon>
        <taxon>Bacilli</taxon>
        <taxon>Lactobacillales</taxon>
        <taxon>Lactobacillaceae</taxon>
        <taxon>Lactobacillus</taxon>
    </lineage>
</organism>
<dbReference type="PANTHER" id="PTHR30283">
    <property type="entry name" value="PEROXIDE STRESS RESPONSE PROTEIN YAAA"/>
    <property type="match status" value="1"/>
</dbReference>
<sequence length="245" mass="28122">MKIVISPAKKMQIDGGFLPKSQPVFLDQAEELWSYLHSLDQADLEKVWRANAKITEEARQMLAADLTQPQVPALFAYSGLQYQYLAADVLDQAGLDYLDQHLRVLSGLYGSLRPFDGIVPYRLEMKSLLPAFKYKSLYEFWGEKVYQELYQDDSVVLNLASKEYSHLLTPFLKDGDRLLEVVFQEEKNGKWRTQATHAKMARGRLVRWLAEGGRDLSDLPDFTDFGYAFAPDQNGEDRVVFRKKA</sequence>
<dbReference type="HAMAP" id="MF_00652">
    <property type="entry name" value="UPF0246"/>
    <property type="match status" value="1"/>
</dbReference>
<dbReference type="AlphaFoldDB" id="A0A3G6JBT2"/>
<dbReference type="EMBL" id="CP031023">
    <property type="protein sequence ID" value="AZA15362.1"/>
    <property type="molecule type" value="Genomic_DNA"/>
</dbReference>
<dbReference type="PANTHER" id="PTHR30283:SF4">
    <property type="entry name" value="PEROXIDE STRESS RESISTANCE PROTEIN YAAA"/>
    <property type="match status" value="1"/>
</dbReference>
<dbReference type="InterPro" id="IPR005583">
    <property type="entry name" value="YaaA"/>
</dbReference>
<comment type="similarity">
    <text evidence="1">Belongs to the UPF0246 family.</text>
</comment>
<name>A0A3G6JBT2_LACDL</name>
<protein>
    <recommendedName>
        <fullName evidence="1">UPF0246 protein DQL93_00915</fullName>
    </recommendedName>
</protein>
<dbReference type="NCBIfam" id="NF002543">
    <property type="entry name" value="PRK02101.1-4"/>
    <property type="match status" value="1"/>
</dbReference>
<accession>A0A3G6JBT2</accession>
<dbReference type="Pfam" id="PF03883">
    <property type="entry name" value="H2O2_YaaD"/>
    <property type="match status" value="1"/>
</dbReference>
<dbReference type="GO" id="GO:0033194">
    <property type="term" value="P:response to hydroperoxide"/>
    <property type="evidence" value="ECO:0007669"/>
    <property type="project" value="TreeGrafter"/>
</dbReference>
<gene>
    <name evidence="2" type="ORF">DQL93_00915</name>
</gene>
<dbReference type="GO" id="GO:0005829">
    <property type="term" value="C:cytosol"/>
    <property type="evidence" value="ECO:0007669"/>
    <property type="project" value="TreeGrafter"/>
</dbReference>